<dbReference type="Pfam" id="PF22768">
    <property type="entry name" value="SPP1_Dit"/>
    <property type="match status" value="1"/>
</dbReference>
<gene>
    <name evidence="2" type="ORF">CTZ28_23280</name>
</gene>
<comment type="caution">
    <text evidence="2">The sequence shown here is derived from an EMBL/GenBank/DDBJ whole genome shotgun (WGS) entry which is preliminary data.</text>
</comment>
<dbReference type="OrthoDB" id="5182475at2"/>
<evidence type="ECO:0000259" key="1">
    <source>
        <dbReference type="Pfam" id="PF22768"/>
    </source>
</evidence>
<organism evidence="2 3">
    <name type="scientific">Streptomyces shenzhenensis</name>
    <dbReference type="NCBI Taxonomy" id="943815"/>
    <lineage>
        <taxon>Bacteria</taxon>
        <taxon>Bacillati</taxon>
        <taxon>Actinomycetota</taxon>
        <taxon>Actinomycetes</taxon>
        <taxon>Kitasatosporales</taxon>
        <taxon>Streptomycetaceae</taxon>
        <taxon>Streptomyces</taxon>
    </lineage>
</organism>
<dbReference type="AlphaFoldDB" id="A0A3M0IA41"/>
<dbReference type="Proteomes" id="UP000270471">
    <property type="component" value="Unassembled WGS sequence"/>
</dbReference>
<protein>
    <recommendedName>
        <fullName evidence="1">Siphovirus-type tail component C-terminal domain-containing protein</fullName>
    </recommendedName>
</protein>
<keyword evidence="3" id="KW-1185">Reference proteome</keyword>
<feature type="domain" description="Siphovirus-type tail component C-terminal" evidence="1">
    <location>
        <begin position="201"/>
        <end position="304"/>
    </location>
</feature>
<accession>A0A3M0IA41</accession>
<reference evidence="2 3" key="1">
    <citation type="submission" date="2017-11" db="EMBL/GenBank/DDBJ databases">
        <title>Draft genome of actinobacteria isolated from guarana (Paullinia cupana (Mart.) Ducke.</title>
        <authorList>
            <person name="Siqueira K.A."/>
            <person name="Liotti R.G."/>
            <person name="Mendes T.A.O."/>
            <person name="Soares M.A."/>
        </authorList>
    </citation>
    <scope>NUCLEOTIDE SEQUENCE [LARGE SCALE GENOMIC DNA]</scope>
    <source>
        <strain evidence="2 3">193</strain>
    </source>
</reference>
<dbReference type="InterPro" id="IPR054738">
    <property type="entry name" value="Siphovirus-type_tail_C"/>
</dbReference>
<evidence type="ECO:0000313" key="2">
    <source>
        <dbReference type="EMBL" id="RMB83643.1"/>
    </source>
</evidence>
<dbReference type="Gene3D" id="2.60.120.860">
    <property type="match status" value="1"/>
</dbReference>
<dbReference type="RefSeq" id="WP_121891642.1">
    <property type="nucleotide sequence ID" value="NZ_PENI01000015.1"/>
</dbReference>
<proteinExistence type="predicted"/>
<name>A0A3M0IA41_9ACTN</name>
<evidence type="ECO:0000313" key="3">
    <source>
        <dbReference type="Proteomes" id="UP000270471"/>
    </source>
</evidence>
<sequence length="305" mass="31927">MTATATQQALAAAAAGALVTRPGHVQFGDLLLGPGTPYRWKSLTGWEELPGLDSGTVLRADAHGAIPGRLLAQARTIGLDGLMVRAPRDSIGATIATLNRATVPADTEVPFVAWLDERGPLLAYACVVRRIVPVGIGYRLGTITGGAVEWQATDPRRYELAERSVPATLPASEPGLDWPLTWPLAFGTPGSTGALSVTNVGDAETHPVVEFRGPVTGPAMTNLITGDVIEYDIPLAAGDVLTVDTRAGTVVLNGTASRIYTATSRSVPEQTFTLAPGTTSLIFRAAPGSTDPTATATVRYRSAYW</sequence>
<dbReference type="EMBL" id="PENI01000015">
    <property type="protein sequence ID" value="RMB83643.1"/>
    <property type="molecule type" value="Genomic_DNA"/>
</dbReference>